<evidence type="ECO:0000313" key="2">
    <source>
        <dbReference type="Proteomes" id="UP000319897"/>
    </source>
</evidence>
<evidence type="ECO:0000313" key="1">
    <source>
        <dbReference type="EMBL" id="TPE59538.1"/>
    </source>
</evidence>
<organism evidence="1 2">
    <name type="scientific">Sandaracinobacter neustonicus</name>
    <dbReference type="NCBI Taxonomy" id="1715348"/>
    <lineage>
        <taxon>Bacteria</taxon>
        <taxon>Pseudomonadati</taxon>
        <taxon>Pseudomonadota</taxon>
        <taxon>Alphaproteobacteria</taxon>
        <taxon>Sphingomonadales</taxon>
        <taxon>Sphingosinicellaceae</taxon>
        <taxon>Sandaracinobacter</taxon>
    </lineage>
</organism>
<protein>
    <recommendedName>
        <fullName evidence="3">DUF4340 domain-containing protein</fullName>
    </recommendedName>
</protein>
<sequence>MNIRWLVLALLLAPMLLLGALLWRDNAGTQALMRDIDREAVAGIELSREGERVVLARKAGTGGWEIPSAADAPADEARIRRSLDELLALRGRPVAANAPEQQRAPLTVRLSDADGKALGEAAFWAGEAQRLPDGERLSLAKTPALPVWPSAWSTLQAPQIPADRIAAVEELGEDGPKALSAEATVQVAKILADLGAKDFVAGADVSWGGAKLLRVKLVDGTVIDLQQVPDGDGRYFLRLTSDTLESVRAARRYAFRVAEPLP</sequence>
<dbReference type="AlphaFoldDB" id="A0A501XFY5"/>
<evidence type="ECO:0008006" key="3">
    <source>
        <dbReference type="Google" id="ProtNLM"/>
    </source>
</evidence>
<keyword evidence="2" id="KW-1185">Reference proteome</keyword>
<comment type="caution">
    <text evidence="1">The sequence shown here is derived from an EMBL/GenBank/DDBJ whole genome shotgun (WGS) entry which is preliminary data.</text>
</comment>
<dbReference type="RefSeq" id="WP_140928985.1">
    <property type="nucleotide sequence ID" value="NZ_VFSU01000030.1"/>
</dbReference>
<accession>A0A501XFY5</accession>
<proteinExistence type="predicted"/>
<dbReference type="OrthoDB" id="5431982at2"/>
<gene>
    <name evidence="1" type="ORF">FJQ54_13745</name>
</gene>
<dbReference type="EMBL" id="VFSU01000030">
    <property type="protein sequence ID" value="TPE59538.1"/>
    <property type="molecule type" value="Genomic_DNA"/>
</dbReference>
<name>A0A501XFY5_9SPHN</name>
<dbReference type="Proteomes" id="UP000319897">
    <property type="component" value="Unassembled WGS sequence"/>
</dbReference>
<reference evidence="1 2" key="1">
    <citation type="submission" date="2019-06" db="EMBL/GenBank/DDBJ databases">
        <authorList>
            <person name="Lee I."/>
            <person name="Jang G.I."/>
            <person name="Hwang C.Y."/>
        </authorList>
    </citation>
    <scope>NUCLEOTIDE SEQUENCE [LARGE SCALE GENOMIC DNA]</scope>
    <source>
        <strain evidence="1 2">PAMC 28131</strain>
    </source>
</reference>